<dbReference type="GO" id="GO:0043022">
    <property type="term" value="F:ribosome binding"/>
    <property type="evidence" value="ECO:0007669"/>
    <property type="project" value="InterPro"/>
</dbReference>
<proteinExistence type="predicted"/>
<reference evidence="2 3" key="1">
    <citation type="submission" date="2016-12" db="EMBL/GenBank/DDBJ databases">
        <title>Thioflexothrix psekupsii D3 genome sequencing and assembly.</title>
        <authorList>
            <person name="Fomenkov A."/>
            <person name="Vincze T."/>
            <person name="Grabovich M."/>
            <person name="Anton B.P."/>
            <person name="Dubinina G."/>
            <person name="Orlova M."/>
            <person name="Belousova E."/>
            <person name="Roberts R.J."/>
        </authorList>
    </citation>
    <scope>NUCLEOTIDE SEQUENCE [LARGE SCALE GENOMIC DNA]</scope>
    <source>
        <strain evidence="2">D3</strain>
    </source>
</reference>
<dbReference type="Gene3D" id="3.10.380.10">
    <property type="entry name" value="Colicin E3-like ribonuclease domain"/>
    <property type="match status" value="1"/>
</dbReference>
<name>A0A251XCE8_9GAMM</name>
<dbReference type="OrthoDB" id="982153at2"/>
<evidence type="ECO:0000259" key="1">
    <source>
        <dbReference type="Pfam" id="PF09000"/>
    </source>
</evidence>
<accession>A0A251XCE8</accession>
<dbReference type="InterPro" id="IPR009105">
    <property type="entry name" value="Colicin_E3_ribonuclease"/>
</dbReference>
<keyword evidence="3" id="KW-1185">Reference proteome</keyword>
<dbReference type="Pfam" id="PF09000">
    <property type="entry name" value="Cytotoxic"/>
    <property type="match status" value="1"/>
</dbReference>
<evidence type="ECO:0000313" key="2">
    <source>
        <dbReference type="EMBL" id="OUD15585.1"/>
    </source>
</evidence>
<dbReference type="RefSeq" id="WP_086487183.1">
    <property type="nucleotide sequence ID" value="NZ_MSLT01000006.1"/>
</dbReference>
<protein>
    <recommendedName>
        <fullName evidence="1">Colicin E3-like ribonuclease domain-containing protein</fullName>
    </recommendedName>
</protein>
<evidence type="ECO:0000313" key="3">
    <source>
        <dbReference type="Proteomes" id="UP000194798"/>
    </source>
</evidence>
<dbReference type="SUPFAM" id="SSF63840">
    <property type="entry name" value="Ribonuclease domain of colicin E3"/>
    <property type="match status" value="1"/>
</dbReference>
<gene>
    <name evidence="2" type="ORF">TPSD3_03440</name>
</gene>
<feature type="domain" description="Colicin E3-like ribonuclease" evidence="1">
    <location>
        <begin position="21"/>
        <end position="75"/>
    </location>
</feature>
<dbReference type="InterPro" id="IPR036725">
    <property type="entry name" value="ColE3_ribonuclease_sf"/>
</dbReference>
<dbReference type="Proteomes" id="UP000194798">
    <property type="component" value="Unassembled WGS sequence"/>
</dbReference>
<dbReference type="EMBL" id="MSLT01000006">
    <property type="protein sequence ID" value="OUD15585.1"/>
    <property type="molecule type" value="Genomic_DNA"/>
</dbReference>
<comment type="caution">
    <text evidence="2">The sequence shown here is derived from an EMBL/GenBank/DDBJ whole genome shotgun (WGS) entry which is preliminary data.</text>
</comment>
<sequence length="79" mass="8715">MGGLPIPKPSILDTLRVVAIEGGRKVFKDDSQNIYYTWDSLHGELEAFNKNGRHLGVVCPKTGLSIKPPVKGRKISKQN</sequence>
<dbReference type="AlphaFoldDB" id="A0A251XCE8"/>
<dbReference type="GO" id="GO:0003723">
    <property type="term" value="F:RNA binding"/>
    <property type="evidence" value="ECO:0007669"/>
    <property type="project" value="InterPro"/>
</dbReference>
<dbReference type="GO" id="GO:0016788">
    <property type="term" value="F:hydrolase activity, acting on ester bonds"/>
    <property type="evidence" value="ECO:0007669"/>
    <property type="project" value="InterPro"/>
</dbReference>
<organism evidence="2 3">
    <name type="scientific">Thioflexithrix psekupsensis</name>
    <dbReference type="NCBI Taxonomy" id="1570016"/>
    <lineage>
        <taxon>Bacteria</taxon>
        <taxon>Pseudomonadati</taxon>
        <taxon>Pseudomonadota</taxon>
        <taxon>Gammaproteobacteria</taxon>
        <taxon>Thiotrichales</taxon>
        <taxon>Thioflexithrix</taxon>
    </lineage>
</organism>